<gene>
    <name evidence="3" type="ORF">BEH_07140</name>
</gene>
<dbReference type="KEGG" id="beo:BEH_07140"/>
<feature type="coiled-coil region" evidence="1">
    <location>
        <begin position="11"/>
        <end position="45"/>
    </location>
</feature>
<reference evidence="3 4" key="1">
    <citation type="journal article" date="2015" name="PLoS ONE">
        <title>Genome Sequence of Bacillus endophyticus and Analysis of Its Companion Mechanism in the Ketogulonigenium vulgare-Bacillus Strain Consortium.</title>
        <authorList>
            <person name="Jia N."/>
            <person name="Du J."/>
            <person name="Ding M.Z."/>
            <person name="Gao F."/>
            <person name="Yuan Y.J."/>
        </authorList>
    </citation>
    <scope>NUCLEOTIDE SEQUENCE [LARGE SCALE GENOMIC DNA]</scope>
    <source>
        <strain evidence="3 4">Hbe603</strain>
    </source>
</reference>
<feature type="transmembrane region" description="Helical" evidence="2">
    <location>
        <begin position="98"/>
        <end position="122"/>
    </location>
</feature>
<keyword evidence="4" id="KW-1185">Reference proteome</keyword>
<evidence type="ECO:0000313" key="3">
    <source>
        <dbReference type="EMBL" id="AKO91895.1"/>
    </source>
</evidence>
<dbReference type="AlphaFoldDB" id="A0A0H4KE39"/>
<protein>
    <submittedName>
        <fullName evidence="3">Uncharacterized protein</fullName>
    </submittedName>
</protein>
<sequence length="125" mass="14167">MEKETVILERLAIVEEANKHQERRLDKLEENDKALQRLVTLTELQKETNEKISNEMVKFGDTLTNVSQSLGEMNSKVTSMESRMESIEDQQSKFSINWVTTIGSTAGKILVAVLIAATVYFLGFK</sequence>
<evidence type="ECO:0000313" key="4">
    <source>
        <dbReference type="Proteomes" id="UP000036202"/>
    </source>
</evidence>
<evidence type="ECO:0000256" key="1">
    <source>
        <dbReference type="SAM" id="Coils"/>
    </source>
</evidence>
<reference evidence="4" key="2">
    <citation type="submission" date="2015-06" db="EMBL/GenBank/DDBJ databases">
        <title>Genome Sequence of Bacillus endophyticus and Analysis of its Companion Mechanism in the Ketogulonigenium vulgare-Bacillus strain Consortium.</title>
        <authorList>
            <person name="Jia N."/>
            <person name="Du J."/>
            <person name="Ding M.-Z."/>
            <person name="Gao F."/>
            <person name="Yuan Y.-J."/>
        </authorList>
    </citation>
    <scope>NUCLEOTIDE SEQUENCE [LARGE SCALE GENOMIC DNA]</scope>
    <source>
        <strain evidence="4">Hbe603</strain>
    </source>
</reference>
<keyword evidence="2" id="KW-1133">Transmembrane helix</keyword>
<dbReference type="EMBL" id="CP011974">
    <property type="protein sequence ID" value="AKO91895.1"/>
    <property type="molecule type" value="Genomic_DNA"/>
</dbReference>
<accession>A0A0H4KE39</accession>
<evidence type="ECO:0000256" key="2">
    <source>
        <dbReference type="SAM" id="Phobius"/>
    </source>
</evidence>
<proteinExistence type="predicted"/>
<keyword evidence="2" id="KW-0472">Membrane</keyword>
<name>A0A0H4KE39_9BACI</name>
<keyword evidence="2" id="KW-0812">Transmembrane</keyword>
<dbReference type="RefSeq" id="WP_046216855.1">
    <property type="nucleotide sequence ID" value="NZ_CP011974.1"/>
</dbReference>
<organism evidence="3 4">
    <name type="scientific">Priestia filamentosa</name>
    <dbReference type="NCBI Taxonomy" id="1402861"/>
    <lineage>
        <taxon>Bacteria</taxon>
        <taxon>Bacillati</taxon>
        <taxon>Bacillota</taxon>
        <taxon>Bacilli</taxon>
        <taxon>Bacillales</taxon>
        <taxon>Bacillaceae</taxon>
        <taxon>Priestia</taxon>
    </lineage>
</organism>
<keyword evidence="1" id="KW-0175">Coiled coil</keyword>
<dbReference type="PATRIC" id="fig|135735.6.peg.1441"/>
<dbReference type="Proteomes" id="UP000036202">
    <property type="component" value="Chromosome"/>
</dbReference>